<dbReference type="GO" id="GO:0004622">
    <property type="term" value="F:phosphatidylcholine lysophospholipase activity"/>
    <property type="evidence" value="ECO:0007669"/>
    <property type="project" value="TreeGrafter"/>
</dbReference>
<dbReference type="InterPro" id="IPR051532">
    <property type="entry name" value="Ester_Hydrolysis_Enzymes"/>
</dbReference>
<dbReference type="Proteomes" id="UP000594042">
    <property type="component" value="Chromosome"/>
</dbReference>
<evidence type="ECO:0000313" key="3">
    <source>
        <dbReference type="EMBL" id="BCI61824.1"/>
    </source>
</evidence>
<dbReference type="PANTHER" id="PTHR30383:SF5">
    <property type="entry name" value="SGNH HYDROLASE-TYPE ESTERASE DOMAIN-CONTAINING PROTEIN"/>
    <property type="match status" value="1"/>
</dbReference>
<dbReference type="Gene3D" id="3.40.50.1110">
    <property type="entry name" value="SGNH hydrolase"/>
    <property type="match status" value="1"/>
</dbReference>
<evidence type="ECO:0000256" key="1">
    <source>
        <dbReference type="SAM" id="SignalP"/>
    </source>
</evidence>
<dbReference type="RefSeq" id="WP_200755370.1">
    <property type="nucleotide sequence ID" value="NZ_AP023322.1"/>
</dbReference>
<name>A0A7G1HTS7_9BACT</name>
<reference evidence="4" key="1">
    <citation type="submission" date="2020-07" db="EMBL/GenBank/DDBJ databases">
        <title>Complete genome sequencing of Coprobacter sp. strain 2CBH44.</title>
        <authorList>
            <person name="Sakamoto M."/>
            <person name="Murakami T."/>
            <person name="Mori H."/>
        </authorList>
    </citation>
    <scope>NUCLEOTIDE SEQUENCE [LARGE SCALE GENOMIC DNA]</scope>
    <source>
        <strain evidence="4">2CBH44</strain>
    </source>
</reference>
<organism evidence="3 4">
    <name type="scientific">Coprobacter secundus subsp. similis</name>
    <dbReference type="NCBI Taxonomy" id="2751153"/>
    <lineage>
        <taxon>Bacteria</taxon>
        <taxon>Pseudomonadati</taxon>
        <taxon>Bacteroidota</taxon>
        <taxon>Bacteroidia</taxon>
        <taxon>Bacteroidales</taxon>
        <taxon>Barnesiellaceae</taxon>
        <taxon>Coprobacter</taxon>
    </lineage>
</organism>
<dbReference type="SUPFAM" id="SSF52266">
    <property type="entry name" value="SGNH hydrolase"/>
    <property type="match status" value="1"/>
</dbReference>
<evidence type="ECO:0000259" key="2">
    <source>
        <dbReference type="Pfam" id="PF13472"/>
    </source>
</evidence>
<feature type="signal peptide" evidence="1">
    <location>
        <begin position="1"/>
        <end position="20"/>
    </location>
</feature>
<accession>A0A7G1HTS7</accession>
<dbReference type="InterPro" id="IPR013830">
    <property type="entry name" value="SGNH_hydro"/>
</dbReference>
<protein>
    <submittedName>
        <fullName evidence="3">Sialate O-acetylesterase</fullName>
    </submittedName>
</protein>
<keyword evidence="1" id="KW-0732">Signal</keyword>
<keyword evidence="4" id="KW-1185">Reference proteome</keyword>
<dbReference type="AlphaFoldDB" id="A0A7G1HTS7"/>
<dbReference type="InterPro" id="IPR036514">
    <property type="entry name" value="SGNH_hydro_sf"/>
</dbReference>
<dbReference type="Pfam" id="PF13472">
    <property type="entry name" value="Lipase_GDSL_2"/>
    <property type="match status" value="1"/>
</dbReference>
<dbReference type="PANTHER" id="PTHR30383">
    <property type="entry name" value="THIOESTERASE 1/PROTEASE 1/LYSOPHOSPHOLIPASE L1"/>
    <property type="match status" value="1"/>
</dbReference>
<feature type="domain" description="SGNH hydrolase-type esterase" evidence="2">
    <location>
        <begin position="52"/>
        <end position="211"/>
    </location>
</feature>
<sequence length="225" mass="25456">MKHTLLLLAAYIFAAAIVQAQDKTPARKYSTYYYQRASLFEKLPVTSEDILFVGNSLTDGAEWAELFQNKHIKNRGISGDMTDGVYDRLPALLQGKPAQIFLLIGTNDIPRGKSVEDIAAGIHKIIKKIKQDSPRTQLFVQSLLPLNPQYNMFPGHVARWEIIPDINRAIEQIAREENLTYIDLFSRFADSEGKLKGEYTNDGLHLLGSGYLLWKEIITPYLEGE</sequence>
<dbReference type="EMBL" id="AP023322">
    <property type="protein sequence ID" value="BCI61824.1"/>
    <property type="molecule type" value="Genomic_DNA"/>
</dbReference>
<evidence type="ECO:0000313" key="4">
    <source>
        <dbReference type="Proteomes" id="UP000594042"/>
    </source>
</evidence>
<feature type="chain" id="PRO_5028877584" evidence="1">
    <location>
        <begin position="21"/>
        <end position="225"/>
    </location>
</feature>
<gene>
    <name evidence="3" type="ORF">Cop2CBH44_01770</name>
</gene>
<proteinExistence type="predicted"/>
<dbReference type="KEGG" id="copr:Cop2CBH44_01770"/>